<evidence type="ECO:0000256" key="9">
    <source>
        <dbReference type="SAM" id="MobiDB-lite"/>
    </source>
</evidence>
<keyword evidence="11" id="KW-0969">Cilium</keyword>
<reference evidence="11 12" key="1">
    <citation type="submission" date="2015-08" db="EMBL/GenBank/DDBJ databases">
        <title>Antibacterial properties of a collection of Vibrionaceae strains.</title>
        <authorList>
            <person name="Giubergia S."/>
        </authorList>
    </citation>
    <scope>NUCLEOTIDE SEQUENCE [LARGE SCALE GENOMIC DNA]</scope>
    <source>
        <strain evidence="11 12">S0821</strain>
    </source>
</reference>
<gene>
    <name evidence="11" type="ORF">AMR76_10645</name>
</gene>
<dbReference type="InterPro" id="IPR031316">
    <property type="entry name" value="FlgM_C"/>
</dbReference>
<feature type="region of interest" description="Disordered" evidence="9">
    <location>
        <begin position="1"/>
        <end position="30"/>
    </location>
</feature>
<comment type="caution">
    <text evidence="11">The sequence shown here is derived from an EMBL/GenBank/DDBJ whole genome shotgun (WGS) entry which is preliminary data.</text>
</comment>
<proteinExistence type="inferred from homology"/>
<organism evidence="11 12">
    <name type="scientific">Vibrio furnissii</name>
    <dbReference type="NCBI Taxonomy" id="29494"/>
    <lineage>
        <taxon>Bacteria</taxon>
        <taxon>Pseudomonadati</taxon>
        <taxon>Pseudomonadota</taxon>
        <taxon>Gammaproteobacteria</taxon>
        <taxon>Vibrionales</taxon>
        <taxon>Vibrionaceae</taxon>
        <taxon>Vibrio</taxon>
    </lineage>
</organism>
<dbReference type="RefSeq" id="WP_055466044.1">
    <property type="nucleotide sequence ID" value="NZ_LKHS01000009.1"/>
</dbReference>
<dbReference type="SUPFAM" id="SSF101498">
    <property type="entry name" value="Anti-sigma factor FlgM"/>
    <property type="match status" value="1"/>
</dbReference>
<keyword evidence="5" id="KW-0805">Transcription regulation</keyword>
<keyword evidence="3" id="KW-0678">Repressor</keyword>
<keyword evidence="6" id="KW-0804">Transcription</keyword>
<dbReference type="GO" id="GO:0045892">
    <property type="term" value="P:negative regulation of DNA-templated transcription"/>
    <property type="evidence" value="ECO:0007669"/>
    <property type="project" value="InterPro"/>
</dbReference>
<protein>
    <recommendedName>
        <fullName evidence="2">Negative regulator of flagellin synthesis</fullName>
    </recommendedName>
    <alternativeName>
        <fullName evidence="8">Anti-sigma-28 factor</fullName>
    </alternativeName>
</protein>
<evidence type="ECO:0000256" key="1">
    <source>
        <dbReference type="ARBA" id="ARBA00005322"/>
    </source>
</evidence>
<comment type="similarity">
    <text evidence="1">Belongs to the FlgM family.</text>
</comment>
<evidence type="ECO:0000313" key="11">
    <source>
        <dbReference type="EMBL" id="KQH85736.1"/>
    </source>
</evidence>
<feature type="compositionally biased region" description="Polar residues" evidence="9">
    <location>
        <begin position="14"/>
        <end position="30"/>
    </location>
</feature>
<evidence type="ECO:0000313" key="12">
    <source>
        <dbReference type="Proteomes" id="UP000051221"/>
    </source>
</evidence>
<dbReference type="Proteomes" id="UP000051221">
    <property type="component" value="Unassembled WGS sequence"/>
</dbReference>
<evidence type="ECO:0000259" key="10">
    <source>
        <dbReference type="Pfam" id="PF04316"/>
    </source>
</evidence>
<name>A0A0Q2UZ55_VIBFU</name>
<evidence type="ECO:0000256" key="7">
    <source>
        <dbReference type="ARBA" id="ARBA00024739"/>
    </source>
</evidence>
<evidence type="ECO:0000256" key="4">
    <source>
        <dbReference type="ARBA" id="ARBA00022795"/>
    </source>
</evidence>
<dbReference type="InterPro" id="IPR035890">
    <property type="entry name" value="Anti-sigma-28_factor_FlgM_sf"/>
</dbReference>
<dbReference type="Pfam" id="PF04316">
    <property type="entry name" value="FlgM"/>
    <property type="match status" value="1"/>
</dbReference>
<accession>A0A0Q2UZ55</accession>
<dbReference type="GO" id="GO:0044781">
    <property type="term" value="P:bacterial-type flagellum organization"/>
    <property type="evidence" value="ECO:0007669"/>
    <property type="project" value="UniProtKB-KW"/>
</dbReference>
<dbReference type="NCBIfam" id="TIGR03824">
    <property type="entry name" value="FlgM_jcvi"/>
    <property type="match status" value="1"/>
</dbReference>
<dbReference type="AlphaFoldDB" id="A0A0Q2UZ55"/>
<keyword evidence="4" id="KW-1005">Bacterial flagellum biogenesis</keyword>
<evidence type="ECO:0000256" key="6">
    <source>
        <dbReference type="ARBA" id="ARBA00023163"/>
    </source>
</evidence>
<evidence type="ECO:0000256" key="5">
    <source>
        <dbReference type="ARBA" id="ARBA00023015"/>
    </source>
</evidence>
<dbReference type="EMBL" id="LKHS01000009">
    <property type="protein sequence ID" value="KQH85736.1"/>
    <property type="molecule type" value="Genomic_DNA"/>
</dbReference>
<keyword evidence="11" id="KW-0282">Flagellum</keyword>
<sequence length="93" mass="9734">MKIDKVSGGHVPHTTFQQASKKTVAPSQATSVSEPALNANTVALGKAQAELAALPDVDMAKVEQVRAALARGELSLDSKALSQALMQFHTGHE</sequence>
<keyword evidence="12" id="KW-1185">Reference proteome</keyword>
<dbReference type="InterPro" id="IPR007412">
    <property type="entry name" value="FlgM"/>
</dbReference>
<comment type="function">
    <text evidence="7">Responsible for the coupling of flagellin expression to flagellar assembly by preventing expression of the flagellin genes when a component of the middle class of proteins is defective. It negatively regulates flagellar genes by inhibiting the activity of FliA by directly binding to FliA.</text>
</comment>
<feature type="domain" description="Anti-sigma-28 factor FlgM C-terminal" evidence="10">
    <location>
        <begin position="43"/>
        <end position="86"/>
    </location>
</feature>
<keyword evidence="11" id="KW-0966">Cell projection</keyword>
<evidence type="ECO:0000256" key="8">
    <source>
        <dbReference type="ARBA" id="ARBA00030117"/>
    </source>
</evidence>
<evidence type="ECO:0000256" key="2">
    <source>
        <dbReference type="ARBA" id="ARBA00017823"/>
    </source>
</evidence>
<evidence type="ECO:0000256" key="3">
    <source>
        <dbReference type="ARBA" id="ARBA00022491"/>
    </source>
</evidence>
<dbReference type="InParanoid" id="A0A0Q2UZ55"/>